<sequence>MINADKLQDLFSSVSPILGKGQTQFDEDISDEMRGKFETLVNKGQENASEDSLLIQTEEEQERESIEILKEKKKHLECQKDFLHQREINSVCLVQKLMQQDKIEEKLSAFVNGENDPGFIKDEKTNQWINGIQQVDVDEEAVQKREVKQDLQSQKLLDRFTHNSAQSNDPLVVRFDAEVGHSHTMGHSQSLDNLKIGDKLSLKAGKKNFLSPLNDVQITLNKKVGSVQLLHLKLTPGELGTIDAKLRMTTQGLHIELQVQRQETARLLADNQQMLMRILEKVHARDGIRSLVTIVDKSISENQLIQVGQGLGQGYNQQNFDGQRQAFDRNDQGRHNGSKQFFKQFLLEDSLLIEPLHEDAYPRSSHRLFV</sequence>
<dbReference type="RefSeq" id="WP_053943642.1">
    <property type="nucleotide sequence ID" value="NZ_CP010401.1"/>
</dbReference>
<protein>
    <recommendedName>
        <fullName evidence="2">Flagellar hook-length control protein-like C-terminal domain-containing protein</fullName>
    </recommendedName>
</protein>
<dbReference type="Gene3D" id="3.30.750.140">
    <property type="match status" value="1"/>
</dbReference>
<dbReference type="Pfam" id="PF02120">
    <property type="entry name" value="Flg_hook"/>
    <property type="match status" value="1"/>
</dbReference>
<evidence type="ECO:0000259" key="2">
    <source>
        <dbReference type="Pfam" id="PF02120"/>
    </source>
</evidence>
<dbReference type="InterPro" id="IPR038610">
    <property type="entry name" value="FliK-like_C_sf"/>
</dbReference>
<organism evidence="3 4">
    <name type="scientific">Bartonella ancashensis</name>
    <dbReference type="NCBI Taxonomy" id="1318743"/>
    <lineage>
        <taxon>Bacteria</taxon>
        <taxon>Pseudomonadati</taxon>
        <taxon>Pseudomonadota</taxon>
        <taxon>Alphaproteobacteria</taxon>
        <taxon>Hyphomicrobiales</taxon>
        <taxon>Bartonellaceae</taxon>
        <taxon>Bartonella</taxon>
    </lineage>
</organism>
<keyword evidence="1" id="KW-0175">Coiled coil</keyword>
<gene>
    <name evidence="3" type="ORF">PU02_0139</name>
</gene>
<evidence type="ECO:0000313" key="4">
    <source>
        <dbReference type="Proteomes" id="UP000057213"/>
    </source>
</evidence>
<feature type="coiled-coil region" evidence="1">
    <location>
        <begin position="59"/>
        <end position="86"/>
    </location>
</feature>
<dbReference type="STRING" id="1318743.PU02_0139"/>
<keyword evidence="4" id="KW-1185">Reference proteome</keyword>
<dbReference type="Proteomes" id="UP000057213">
    <property type="component" value="Chromosome"/>
</dbReference>
<proteinExistence type="predicted"/>
<dbReference type="EMBL" id="CP010401">
    <property type="protein sequence ID" value="ALE02953.1"/>
    <property type="molecule type" value="Genomic_DNA"/>
</dbReference>
<dbReference type="PATRIC" id="fig|1318743.3.peg.143"/>
<dbReference type="KEGG" id="banc:PU02_0139"/>
<feature type="domain" description="Flagellar hook-length control protein-like C-terminal" evidence="2">
    <location>
        <begin position="225"/>
        <end position="280"/>
    </location>
</feature>
<evidence type="ECO:0000313" key="3">
    <source>
        <dbReference type="EMBL" id="ALE02953.1"/>
    </source>
</evidence>
<reference evidence="3 4" key="1">
    <citation type="journal article" date="2015" name="Genome Announc.">
        <title>Complete Genome Sequence of Bartonella ancashensis Strain 20.00, Isolated from the Blood of a Patient with Verruga Peruana.</title>
        <authorList>
            <person name="Hang J."/>
            <person name="Mullins K.E."/>
            <person name="Clifford R.J."/>
            <person name="Onmus-Leone F."/>
            <person name="Yang Y."/>
            <person name="Jiang J."/>
            <person name="Leguia M."/>
            <person name="Kasper M.R."/>
            <person name="Maguina C."/>
            <person name="Lesho E.P."/>
            <person name="Jarman R.G."/>
            <person name="Richards A.L."/>
            <person name="Blazes D."/>
        </authorList>
    </citation>
    <scope>NUCLEOTIDE SEQUENCE [LARGE SCALE GENOMIC DNA]</scope>
    <source>
        <strain evidence="3 4">20.00</strain>
    </source>
</reference>
<evidence type="ECO:0000256" key="1">
    <source>
        <dbReference type="SAM" id="Coils"/>
    </source>
</evidence>
<dbReference type="InterPro" id="IPR021136">
    <property type="entry name" value="Flagellar_hook_control-like_C"/>
</dbReference>
<name>A0A0M5KSA6_9HYPH</name>
<dbReference type="AlphaFoldDB" id="A0A0M5KSA6"/>
<accession>A0A0M5KSA6</accession>